<sequence>MTPGQQEERRRLPGVWPPGTSANDRGDGGEGFVPHRGSCSGGERCRPTHREG</sequence>
<accession>A0A3L8DZW5</accession>
<feature type="compositionally biased region" description="Basic and acidic residues" evidence="1">
    <location>
        <begin position="1"/>
        <end position="11"/>
    </location>
</feature>
<evidence type="ECO:0000256" key="1">
    <source>
        <dbReference type="SAM" id="MobiDB-lite"/>
    </source>
</evidence>
<reference evidence="2" key="2">
    <citation type="submission" date="2018-07" db="EMBL/GenBank/DDBJ databases">
        <authorList>
            <person name="Mckenzie S.K."/>
            <person name="Kronauer D.J.C."/>
        </authorList>
    </citation>
    <scope>NUCLEOTIDE SEQUENCE</scope>
    <source>
        <strain evidence="2">Clonal line C1</strain>
    </source>
</reference>
<feature type="compositionally biased region" description="Basic and acidic residues" evidence="1">
    <location>
        <begin position="43"/>
        <end position="52"/>
    </location>
</feature>
<evidence type="ECO:0000313" key="2">
    <source>
        <dbReference type="EMBL" id="RLU25675.1"/>
    </source>
</evidence>
<organism evidence="2">
    <name type="scientific">Ooceraea biroi</name>
    <name type="common">Clonal raider ant</name>
    <name type="synonym">Cerapachys biroi</name>
    <dbReference type="NCBI Taxonomy" id="2015173"/>
    <lineage>
        <taxon>Eukaryota</taxon>
        <taxon>Metazoa</taxon>
        <taxon>Ecdysozoa</taxon>
        <taxon>Arthropoda</taxon>
        <taxon>Hexapoda</taxon>
        <taxon>Insecta</taxon>
        <taxon>Pterygota</taxon>
        <taxon>Neoptera</taxon>
        <taxon>Endopterygota</taxon>
        <taxon>Hymenoptera</taxon>
        <taxon>Apocrita</taxon>
        <taxon>Aculeata</taxon>
        <taxon>Formicoidea</taxon>
        <taxon>Formicidae</taxon>
        <taxon>Dorylinae</taxon>
        <taxon>Ooceraea</taxon>
    </lineage>
</organism>
<gene>
    <name evidence="2" type="ORF">DMN91_001832</name>
</gene>
<feature type="region of interest" description="Disordered" evidence="1">
    <location>
        <begin position="1"/>
        <end position="52"/>
    </location>
</feature>
<protein>
    <submittedName>
        <fullName evidence="2">Uncharacterized protein</fullName>
    </submittedName>
</protein>
<dbReference type="Proteomes" id="UP000279307">
    <property type="component" value="Chromosome 2"/>
</dbReference>
<dbReference type="AlphaFoldDB" id="A0A3L8DZW5"/>
<dbReference type="EMBL" id="QOIP01000002">
    <property type="protein sequence ID" value="RLU25675.1"/>
    <property type="molecule type" value="Genomic_DNA"/>
</dbReference>
<name>A0A3L8DZW5_OOCBI</name>
<proteinExistence type="predicted"/>
<comment type="caution">
    <text evidence="2">The sequence shown here is derived from an EMBL/GenBank/DDBJ whole genome shotgun (WGS) entry which is preliminary data.</text>
</comment>
<reference evidence="2" key="1">
    <citation type="journal article" date="2018" name="Genome Res.">
        <title>The genomic architecture and molecular evolution of ant odorant receptors.</title>
        <authorList>
            <person name="McKenzie S.K."/>
            <person name="Kronauer D.J.C."/>
        </authorList>
    </citation>
    <scope>NUCLEOTIDE SEQUENCE [LARGE SCALE GENOMIC DNA]</scope>
    <source>
        <strain evidence="2">Clonal line C1</strain>
    </source>
</reference>